<proteinExistence type="inferred from homology"/>
<evidence type="ECO:0000256" key="1">
    <source>
        <dbReference type="ARBA" id="ARBA00007073"/>
    </source>
</evidence>
<name>A0ABM0Q650_GALVR</name>
<dbReference type="Gene3D" id="3.30.310.50">
    <property type="entry name" value="Alpha-D-phosphohexomutase, C-terminal domain"/>
    <property type="match status" value="1"/>
</dbReference>
<reference evidence="3" key="1">
    <citation type="submission" date="2025-08" db="UniProtKB">
        <authorList>
            <consortium name="RefSeq"/>
        </authorList>
    </citation>
    <scope>IDENTIFICATION</scope>
</reference>
<sequence>MERAPGPGRDAAPVAGGLDNQQVQLTLSVPFTSPENAEVASLFLTPNAQRPGPVQTEISVNGNVLTVRLTAGDPSQLHISVIACLYQLSMLVRLF</sequence>
<dbReference type="PANTHER" id="PTHR31283">
    <property type="entry name" value="EKC/KEOPS COMPLEX SUBUNIT PCC1 FAMILY MEMBER"/>
    <property type="match status" value="1"/>
</dbReference>
<dbReference type="GeneID" id="103584728"/>
<comment type="similarity">
    <text evidence="1">Belongs to the CTAG/PCC1 family.</text>
</comment>
<dbReference type="Pfam" id="PF09341">
    <property type="entry name" value="Pcc1"/>
    <property type="match status" value="1"/>
</dbReference>
<evidence type="ECO:0000313" key="2">
    <source>
        <dbReference type="Proteomes" id="UP000694923"/>
    </source>
</evidence>
<gene>
    <name evidence="3" type="primary">LOC103584728</name>
</gene>
<organism evidence="2 3">
    <name type="scientific">Galeopterus variegatus</name>
    <name type="common">Malayan flying lemur</name>
    <name type="synonym">Cynocephalus variegatus</name>
    <dbReference type="NCBI Taxonomy" id="482537"/>
    <lineage>
        <taxon>Eukaryota</taxon>
        <taxon>Metazoa</taxon>
        <taxon>Chordata</taxon>
        <taxon>Craniata</taxon>
        <taxon>Vertebrata</taxon>
        <taxon>Euteleostomi</taxon>
        <taxon>Mammalia</taxon>
        <taxon>Eutheria</taxon>
        <taxon>Euarchontoglires</taxon>
        <taxon>Dermoptera</taxon>
        <taxon>Cynocephalidae</taxon>
        <taxon>Galeopterus</taxon>
    </lineage>
</organism>
<dbReference type="Proteomes" id="UP000694923">
    <property type="component" value="Unplaced"/>
</dbReference>
<protein>
    <submittedName>
        <fullName evidence="3">EKC/KEOPS complex subunit LAGE3-like</fullName>
    </submittedName>
</protein>
<dbReference type="InterPro" id="IPR015419">
    <property type="entry name" value="CTAG/Pcc1"/>
</dbReference>
<accession>A0ABM0Q650</accession>
<keyword evidence="2" id="KW-1185">Reference proteome</keyword>
<dbReference type="RefSeq" id="XP_008563841.1">
    <property type="nucleotide sequence ID" value="XM_008565619.1"/>
</dbReference>
<dbReference type="PANTHER" id="PTHR31283:SF4">
    <property type="entry name" value="CANCER_TESTIS ANTIGEN 1"/>
    <property type="match status" value="1"/>
</dbReference>
<evidence type="ECO:0000313" key="3">
    <source>
        <dbReference type="RefSeq" id="XP_008563841.1"/>
    </source>
</evidence>